<reference evidence="1" key="1">
    <citation type="submission" date="2019-11" db="UniProtKB">
        <authorList>
            <consortium name="WormBaseParasite"/>
        </authorList>
    </citation>
    <scope>IDENTIFICATION</scope>
</reference>
<evidence type="ECO:0000313" key="1">
    <source>
        <dbReference type="WBParaSite" id="MCU_009201-RD"/>
    </source>
</evidence>
<name>A0A5K3FLC0_MESCO</name>
<dbReference type="AlphaFoldDB" id="A0A5K3FLC0"/>
<proteinExistence type="predicted"/>
<accession>A0A5K3FLC0</accession>
<dbReference type="WBParaSite" id="MCU_009201-RD">
    <property type="protein sequence ID" value="MCU_009201-RD"/>
    <property type="gene ID" value="MCU_009201"/>
</dbReference>
<sequence>MHADLYLSRRFLAANNLHIFQPVIINGAHVAVVGASKSDAVTARQGSLKRYLLSSSDSINISCVNEVVPALAIEIVTNRNDMVKTELFKWCLLTRLQFSYILPGTSEHFKIMGSDVLVHFMSVRSSSGCESDESLP</sequence>
<protein>
    <submittedName>
        <fullName evidence="1">AAA domain-containing protein</fullName>
    </submittedName>
</protein>
<organism evidence="1">
    <name type="scientific">Mesocestoides corti</name>
    <name type="common">Flatworm</name>
    <dbReference type="NCBI Taxonomy" id="53468"/>
    <lineage>
        <taxon>Eukaryota</taxon>
        <taxon>Metazoa</taxon>
        <taxon>Spiralia</taxon>
        <taxon>Lophotrochozoa</taxon>
        <taxon>Platyhelminthes</taxon>
        <taxon>Cestoda</taxon>
        <taxon>Eucestoda</taxon>
        <taxon>Cyclophyllidea</taxon>
        <taxon>Mesocestoididae</taxon>
        <taxon>Mesocestoides</taxon>
    </lineage>
</organism>